<evidence type="ECO:0000313" key="1">
    <source>
        <dbReference type="EMBL" id="OXC77047.1"/>
    </source>
</evidence>
<gene>
    <name evidence="1" type="ORF">BSU04_18720</name>
</gene>
<sequence>MAARESRGTRVMASNQRLFDELLVQARHTLRVNRSDHLT</sequence>
<protein>
    <submittedName>
        <fullName evidence="1">Uncharacterized protein</fullName>
    </submittedName>
</protein>
<reference evidence="2" key="1">
    <citation type="submission" date="2017-01" db="EMBL/GenBank/DDBJ databases">
        <title>Genome Analysis of Deinococcus marmoris KOPRI26562.</title>
        <authorList>
            <person name="Kim J.H."/>
            <person name="Oh H.-M."/>
        </authorList>
    </citation>
    <scope>NUCLEOTIDE SEQUENCE [LARGE SCALE GENOMIC DNA]</scope>
    <source>
        <strain evidence="2">PAMC 26633</strain>
    </source>
</reference>
<organism evidence="1 2">
    <name type="scientific">Caballeronia sordidicola</name>
    <name type="common">Burkholderia sordidicola</name>
    <dbReference type="NCBI Taxonomy" id="196367"/>
    <lineage>
        <taxon>Bacteria</taxon>
        <taxon>Pseudomonadati</taxon>
        <taxon>Pseudomonadota</taxon>
        <taxon>Betaproteobacteria</taxon>
        <taxon>Burkholderiales</taxon>
        <taxon>Burkholderiaceae</taxon>
        <taxon>Caballeronia</taxon>
    </lineage>
</organism>
<accession>A0A226X221</accession>
<comment type="caution">
    <text evidence="1">The sequence shown here is derived from an EMBL/GenBank/DDBJ whole genome shotgun (WGS) entry which is preliminary data.</text>
</comment>
<evidence type="ECO:0000313" key="2">
    <source>
        <dbReference type="Proteomes" id="UP000214720"/>
    </source>
</evidence>
<proteinExistence type="predicted"/>
<dbReference type="EMBL" id="MTHB01000110">
    <property type="protein sequence ID" value="OXC77047.1"/>
    <property type="molecule type" value="Genomic_DNA"/>
</dbReference>
<dbReference type="Proteomes" id="UP000214720">
    <property type="component" value="Unassembled WGS sequence"/>
</dbReference>
<name>A0A226X221_CABSO</name>
<dbReference type="AlphaFoldDB" id="A0A226X221"/>